<dbReference type="OrthoDB" id="1227059at2759"/>
<organism evidence="1 3">
    <name type="scientific">Nicotiana attenuata</name>
    <name type="common">Coyote tobacco</name>
    <dbReference type="NCBI Taxonomy" id="49451"/>
    <lineage>
        <taxon>Eukaryota</taxon>
        <taxon>Viridiplantae</taxon>
        <taxon>Streptophyta</taxon>
        <taxon>Embryophyta</taxon>
        <taxon>Tracheophyta</taxon>
        <taxon>Spermatophyta</taxon>
        <taxon>Magnoliopsida</taxon>
        <taxon>eudicotyledons</taxon>
        <taxon>Gunneridae</taxon>
        <taxon>Pentapetalae</taxon>
        <taxon>asterids</taxon>
        <taxon>lamiids</taxon>
        <taxon>Solanales</taxon>
        <taxon>Solanaceae</taxon>
        <taxon>Nicotianoideae</taxon>
        <taxon>Nicotianeae</taxon>
        <taxon>Nicotiana</taxon>
    </lineage>
</organism>
<dbReference type="EMBL" id="MJEQ01000266">
    <property type="protein sequence ID" value="OIT37813.1"/>
    <property type="molecule type" value="Genomic_DNA"/>
</dbReference>
<proteinExistence type="predicted"/>
<name>A0A1J6IS99_NICAT</name>
<dbReference type="KEGG" id="nau:109240240"/>
<evidence type="ECO:0000313" key="2">
    <source>
        <dbReference type="EMBL" id="OIT37813.1"/>
    </source>
</evidence>
<protein>
    <submittedName>
        <fullName evidence="1">Uncharacterized protein</fullName>
    </submittedName>
</protein>
<dbReference type="KEGG" id="nau:109241059"/>
<dbReference type="EMBL" id="MJEQ01037183">
    <property type="protein sequence ID" value="OIT08077.1"/>
    <property type="molecule type" value="Genomic_DNA"/>
</dbReference>
<comment type="caution">
    <text evidence="1">The sequence shown here is derived from an EMBL/GenBank/DDBJ whole genome shotgun (WGS) entry which is preliminary data.</text>
</comment>
<reference evidence="1 3" key="1">
    <citation type="submission" date="2016-11" db="EMBL/GenBank/DDBJ databases">
        <title>The genome of Nicotiana attenuata.</title>
        <authorList>
            <person name="Xu S."/>
            <person name="Brockmoeller T."/>
            <person name="Gaquerel E."/>
            <person name="Navarro A."/>
            <person name="Kuhl H."/>
            <person name="Gase K."/>
            <person name="Ling Z."/>
            <person name="Zhou W."/>
            <person name="Kreitzer C."/>
            <person name="Stanke M."/>
            <person name="Tang H."/>
            <person name="Lyons E."/>
            <person name="Pandey P."/>
            <person name="Pandey S.P."/>
            <person name="Timmermann B."/>
            <person name="Baldwin I.T."/>
        </authorList>
    </citation>
    <scope>NUCLEOTIDE SEQUENCE [LARGE SCALE GENOMIC DNA]</scope>
    <source>
        <strain evidence="3">cv. UT</strain>
        <strain evidence="1">UT</strain>
        <tissue evidence="1">Leaves</tissue>
    </source>
</reference>
<dbReference type="Gramene" id="OIT37813">
    <property type="protein sequence ID" value="OIT37813"/>
    <property type="gene ID" value="A4A49_29156"/>
</dbReference>
<gene>
    <name evidence="2" type="ORF">A4A49_29156</name>
    <name evidence="1" type="ORF">A4A49_62990</name>
</gene>
<dbReference type="AlphaFoldDB" id="A0A1J6IS99"/>
<dbReference type="OMA" id="EANDDHQ"/>
<dbReference type="Proteomes" id="UP000187609">
    <property type="component" value="Unassembled WGS sequence"/>
</dbReference>
<dbReference type="Gramene" id="OIT08077">
    <property type="protein sequence ID" value="OIT08077"/>
    <property type="gene ID" value="A4A49_62990"/>
</dbReference>
<keyword evidence="3" id="KW-1185">Reference proteome</keyword>
<evidence type="ECO:0000313" key="1">
    <source>
        <dbReference type="EMBL" id="OIT08077.1"/>
    </source>
</evidence>
<accession>A0A1J6IS99</accession>
<evidence type="ECO:0000313" key="3">
    <source>
        <dbReference type="Proteomes" id="UP000187609"/>
    </source>
</evidence>
<sequence>MGGEVSKINATPTRVPPKFLYRLDDIRKKRRINRRTSKQSTSFKKELLSDQVLDEYEKESLRKEESVYKDMKKVEAEKERVAKLIEAIVEEEEEGDLGNVEDEDNDNYKDDERVIKRHVEEDNCPGSPSFRVYFTNNNVENKKNEVNIGKKNVFKDTTPIAATTPIVPMVATIQPLTKEPVIKEGPKKERKRKSFRRALPKNLLNVRSCCSAAHSSPDRAHLLPGKAPA</sequence>